<dbReference type="Proteomes" id="UP001212803">
    <property type="component" value="Chromosome"/>
</dbReference>
<accession>A0ABY7M9H3</accession>
<organism evidence="4 5">
    <name type="scientific">Tepidiforma flava</name>
    <dbReference type="NCBI Taxonomy" id="3004094"/>
    <lineage>
        <taxon>Bacteria</taxon>
        <taxon>Bacillati</taxon>
        <taxon>Chloroflexota</taxon>
        <taxon>Tepidiformia</taxon>
        <taxon>Tepidiformales</taxon>
        <taxon>Tepidiformaceae</taxon>
        <taxon>Tepidiforma</taxon>
    </lineage>
</organism>
<evidence type="ECO:0000256" key="2">
    <source>
        <dbReference type="SAM" id="Phobius"/>
    </source>
</evidence>
<keyword evidence="5" id="KW-1185">Reference proteome</keyword>
<name>A0ABY7M9H3_9CHLR</name>
<dbReference type="RefSeq" id="WP_270057433.1">
    <property type="nucleotide sequence ID" value="NZ_CP115149.1"/>
</dbReference>
<dbReference type="CDD" id="cd06577">
    <property type="entry name" value="PASTA_pknB"/>
    <property type="match status" value="1"/>
</dbReference>
<keyword evidence="2" id="KW-0472">Membrane</keyword>
<sequence length="142" mass="14229">MPAPARRINPDPAAQTRSAFIAIVAIAAILGVVFVAYLLANLAGGNDTTPPGSLGNTPAPTQAAGSTPTGSSGLPVTPGLVPDVRGVQEAVAVLAIREAGYEPLVQRVKSNQPAGTVIDQSPAPDVEMAAGSRVQIVVSEGQ</sequence>
<keyword evidence="2" id="KW-0812">Transmembrane</keyword>
<dbReference type="Pfam" id="PF03793">
    <property type="entry name" value="PASTA"/>
    <property type="match status" value="1"/>
</dbReference>
<keyword evidence="2" id="KW-1133">Transmembrane helix</keyword>
<gene>
    <name evidence="4" type="ORF">O0235_04975</name>
</gene>
<evidence type="ECO:0000256" key="1">
    <source>
        <dbReference type="SAM" id="MobiDB-lite"/>
    </source>
</evidence>
<feature type="compositionally biased region" description="Polar residues" evidence="1">
    <location>
        <begin position="46"/>
        <end position="74"/>
    </location>
</feature>
<protein>
    <submittedName>
        <fullName evidence="4">PASTA domain-containing protein</fullName>
    </submittedName>
</protein>
<evidence type="ECO:0000313" key="5">
    <source>
        <dbReference type="Proteomes" id="UP001212803"/>
    </source>
</evidence>
<dbReference type="EMBL" id="CP115149">
    <property type="protein sequence ID" value="WBL36917.1"/>
    <property type="molecule type" value="Genomic_DNA"/>
</dbReference>
<dbReference type="SMART" id="SM00740">
    <property type="entry name" value="PASTA"/>
    <property type="match status" value="1"/>
</dbReference>
<feature type="domain" description="PASTA" evidence="3">
    <location>
        <begin position="75"/>
        <end position="140"/>
    </location>
</feature>
<reference evidence="4 5" key="1">
    <citation type="journal article" date="2023" name="ISME J.">
        <title>Thermophilic Dehalococcoidia with unusual traits shed light on an unexpected past.</title>
        <authorList>
            <person name="Palmer M."/>
            <person name="Covington J.K."/>
            <person name="Zhou E.M."/>
            <person name="Thomas S.C."/>
            <person name="Habib N."/>
            <person name="Seymour C.O."/>
            <person name="Lai D."/>
            <person name="Johnston J."/>
            <person name="Hashimi A."/>
            <person name="Jiao J.Y."/>
            <person name="Muok A.R."/>
            <person name="Liu L."/>
            <person name="Xian W.D."/>
            <person name="Zhi X.Y."/>
            <person name="Li M.M."/>
            <person name="Silva L.P."/>
            <person name="Bowen B.P."/>
            <person name="Louie K."/>
            <person name="Briegel A."/>
            <person name="Pett-Ridge J."/>
            <person name="Weber P.K."/>
            <person name="Tocheva E.I."/>
            <person name="Woyke T."/>
            <person name="Northen T.R."/>
            <person name="Mayali X."/>
            <person name="Li W.J."/>
            <person name="Hedlund B.P."/>
        </authorList>
    </citation>
    <scope>NUCLEOTIDE SEQUENCE [LARGE SCALE GENOMIC DNA]</scope>
    <source>
        <strain evidence="4 5">YIM 72310</strain>
    </source>
</reference>
<evidence type="ECO:0000259" key="3">
    <source>
        <dbReference type="PROSITE" id="PS51178"/>
    </source>
</evidence>
<dbReference type="Gene3D" id="3.30.10.20">
    <property type="match status" value="1"/>
</dbReference>
<feature type="region of interest" description="Disordered" evidence="1">
    <location>
        <begin position="46"/>
        <end position="80"/>
    </location>
</feature>
<evidence type="ECO:0000313" key="4">
    <source>
        <dbReference type="EMBL" id="WBL36917.1"/>
    </source>
</evidence>
<proteinExistence type="predicted"/>
<feature type="transmembrane region" description="Helical" evidence="2">
    <location>
        <begin position="20"/>
        <end position="40"/>
    </location>
</feature>
<dbReference type="InterPro" id="IPR005543">
    <property type="entry name" value="PASTA_dom"/>
</dbReference>
<dbReference type="PROSITE" id="PS51178">
    <property type="entry name" value="PASTA"/>
    <property type="match status" value="1"/>
</dbReference>